<evidence type="ECO:0000256" key="4">
    <source>
        <dbReference type="ARBA" id="ARBA00038381"/>
    </source>
</evidence>
<dbReference type="EC" id="3.1.2.20" evidence="5"/>
<gene>
    <name evidence="9" type="ORF">DD666_03030</name>
</gene>
<dbReference type="Proteomes" id="UP000264036">
    <property type="component" value="Unassembled WGS sequence"/>
</dbReference>
<evidence type="ECO:0000256" key="1">
    <source>
        <dbReference type="ARBA" id="ARBA00022801"/>
    </source>
</evidence>
<evidence type="ECO:0000256" key="6">
    <source>
        <dbReference type="ARBA" id="ARBA00040062"/>
    </source>
</evidence>
<dbReference type="InterPro" id="IPR029069">
    <property type="entry name" value="HotDog_dom_sf"/>
</dbReference>
<dbReference type="NCBIfam" id="TIGR00369">
    <property type="entry name" value="unchar_dom_1"/>
    <property type="match status" value="1"/>
</dbReference>
<keyword evidence="1" id="KW-0378">Hydrolase</keyword>
<comment type="caution">
    <text evidence="9">The sequence shown here is derived from an EMBL/GenBank/DDBJ whole genome shotgun (WGS) entry which is preliminary data.</text>
</comment>
<reference evidence="9 10" key="1">
    <citation type="journal article" date="2018" name="Nat. Biotechnol.">
        <title>A standardized bacterial taxonomy based on genome phylogeny substantially revises the tree of life.</title>
        <authorList>
            <person name="Parks D.H."/>
            <person name="Chuvochina M."/>
            <person name="Waite D.W."/>
            <person name="Rinke C."/>
            <person name="Skarshewski A."/>
            <person name="Chaumeil P.A."/>
            <person name="Hugenholtz P."/>
        </authorList>
    </citation>
    <scope>NUCLEOTIDE SEQUENCE [LARGE SCALE GENOMIC DNA]</scope>
    <source>
        <strain evidence="9">UBA10707</strain>
    </source>
</reference>
<dbReference type="CDD" id="cd03443">
    <property type="entry name" value="PaaI_thioesterase"/>
    <property type="match status" value="1"/>
</dbReference>
<comment type="catalytic activity">
    <reaction evidence="2">
        <text>a fatty acyl-CoA + H2O = a fatty acid + CoA + H(+)</text>
        <dbReference type="Rhea" id="RHEA:16781"/>
        <dbReference type="ChEBI" id="CHEBI:15377"/>
        <dbReference type="ChEBI" id="CHEBI:15378"/>
        <dbReference type="ChEBI" id="CHEBI:28868"/>
        <dbReference type="ChEBI" id="CHEBI:57287"/>
        <dbReference type="ChEBI" id="CHEBI:77636"/>
        <dbReference type="EC" id="3.1.2.20"/>
    </reaction>
</comment>
<dbReference type="PANTHER" id="PTHR43240:SF20">
    <property type="entry name" value="MEDIUM_LONG-CHAIN ACYL-COA THIOESTERASE YIGI"/>
    <property type="match status" value="1"/>
</dbReference>
<dbReference type="PANTHER" id="PTHR43240">
    <property type="entry name" value="1,4-DIHYDROXY-2-NAPHTHOYL-COA THIOESTERASE 1"/>
    <property type="match status" value="1"/>
</dbReference>
<evidence type="ECO:0000256" key="7">
    <source>
        <dbReference type="ARBA" id="ARBA00048062"/>
    </source>
</evidence>
<comment type="similarity">
    <text evidence="4">Belongs to the YigI thioesterase family.</text>
</comment>
<dbReference type="InterPro" id="IPR003736">
    <property type="entry name" value="PAAI_dom"/>
</dbReference>
<dbReference type="SUPFAM" id="SSF54637">
    <property type="entry name" value="Thioesterase/thiol ester dehydrase-isomerase"/>
    <property type="match status" value="1"/>
</dbReference>
<evidence type="ECO:0000256" key="2">
    <source>
        <dbReference type="ARBA" id="ARBA00035880"/>
    </source>
</evidence>
<feature type="domain" description="Thioesterase" evidence="8">
    <location>
        <begin position="55"/>
        <end position="127"/>
    </location>
</feature>
<dbReference type="InterPro" id="IPR006683">
    <property type="entry name" value="Thioestr_dom"/>
</dbReference>
<evidence type="ECO:0000256" key="3">
    <source>
        <dbReference type="ARBA" id="ARBA00036002"/>
    </source>
</evidence>
<sequence length="149" mass="15737">MNQTVSNVDVLKRVRGILARQPFSTLLKTEATQASADGTCEFRISIDGNLMQHLGTVHGGVLGYAADTALTFAAGIAYGIPVITSEFKINFLRPVVGEVLVAKGHVVYKGRTQAVTRCDLFVVKDGEEKLCATAQGTIVVLPESTGSGA</sequence>
<comment type="catalytic activity">
    <reaction evidence="3">
        <text>a long-chain fatty acyl-CoA + H2O = a long-chain fatty acid + CoA + H(+)</text>
        <dbReference type="Rhea" id="RHEA:67680"/>
        <dbReference type="ChEBI" id="CHEBI:15377"/>
        <dbReference type="ChEBI" id="CHEBI:15378"/>
        <dbReference type="ChEBI" id="CHEBI:57287"/>
        <dbReference type="ChEBI" id="CHEBI:57560"/>
        <dbReference type="ChEBI" id="CHEBI:83139"/>
    </reaction>
</comment>
<comment type="catalytic activity">
    <reaction evidence="7">
        <text>a medium-chain fatty acyl-CoA + H2O = a medium-chain fatty acid + CoA + H(+)</text>
        <dbReference type="Rhea" id="RHEA:68184"/>
        <dbReference type="ChEBI" id="CHEBI:15377"/>
        <dbReference type="ChEBI" id="CHEBI:15378"/>
        <dbReference type="ChEBI" id="CHEBI:57287"/>
        <dbReference type="ChEBI" id="CHEBI:59558"/>
        <dbReference type="ChEBI" id="CHEBI:90546"/>
    </reaction>
</comment>
<dbReference type="GO" id="GO:0047617">
    <property type="term" value="F:fatty acyl-CoA hydrolase activity"/>
    <property type="evidence" value="ECO:0007669"/>
    <property type="project" value="UniProtKB-EC"/>
</dbReference>
<proteinExistence type="inferred from homology"/>
<dbReference type="EMBL" id="DOEK01000004">
    <property type="protein sequence ID" value="HBP28374.1"/>
    <property type="molecule type" value="Genomic_DNA"/>
</dbReference>
<organism evidence="9 10">
    <name type="scientific">Advenella kashmirensis</name>
    <dbReference type="NCBI Taxonomy" id="310575"/>
    <lineage>
        <taxon>Bacteria</taxon>
        <taxon>Pseudomonadati</taxon>
        <taxon>Pseudomonadota</taxon>
        <taxon>Betaproteobacteria</taxon>
        <taxon>Burkholderiales</taxon>
        <taxon>Alcaligenaceae</taxon>
    </lineage>
</organism>
<evidence type="ECO:0000259" key="8">
    <source>
        <dbReference type="Pfam" id="PF03061"/>
    </source>
</evidence>
<evidence type="ECO:0000313" key="9">
    <source>
        <dbReference type="EMBL" id="HBP28374.1"/>
    </source>
</evidence>
<accession>A0A356LBS4</accession>
<name>A0A356LBS4_9BURK</name>
<evidence type="ECO:0000313" key="10">
    <source>
        <dbReference type="Proteomes" id="UP000264036"/>
    </source>
</evidence>
<evidence type="ECO:0000256" key="5">
    <source>
        <dbReference type="ARBA" id="ARBA00038894"/>
    </source>
</evidence>
<protein>
    <recommendedName>
        <fullName evidence="6">Medium/long-chain acyl-CoA thioesterase YigI</fullName>
        <ecNumber evidence="5">3.1.2.20</ecNumber>
    </recommendedName>
</protein>
<dbReference type="Pfam" id="PF03061">
    <property type="entry name" value="4HBT"/>
    <property type="match status" value="1"/>
</dbReference>
<dbReference type="Gene3D" id="3.10.129.10">
    <property type="entry name" value="Hotdog Thioesterase"/>
    <property type="match status" value="1"/>
</dbReference>
<dbReference type="AlphaFoldDB" id="A0A356LBS4"/>